<organism evidence="15">
    <name type="scientific">Enterobius vermicularis</name>
    <name type="common">Human pinworm</name>
    <dbReference type="NCBI Taxonomy" id="51028"/>
    <lineage>
        <taxon>Eukaryota</taxon>
        <taxon>Metazoa</taxon>
        <taxon>Ecdysozoa</taxon>
        <taxon>Nematoda</taxon>
        <taxon>Chromadorea</taxon>
        <taxon>Rhabditida</taxon>
        <taxon>Spirurina</taxon>
        <taxon>Oxyuridomorpha</taxon>
        <taxon>Oxyuroidea</taxon>
        <taxon>Oxyuridae</taxon>
        <taxon>Enterobius</taxon>
    </lineage>
</organism>
<comment type="subcellular location">
    <subcellularLocation>
        <location evidence="2">Cytoplasm</location>
    </subcellularLocation>
    <subcellularLocation>
        <location evidence="1">Nucleus</location>
    </subcellularLocation>
</comment>
<dbReference type="SUPFAM" id="SSF54211">
    <property type="entry name" value="Ribosomal protein S5 domain 2-like"/>
    <property type="match status" value="1"/>
</dbReference>
<proteinExistence type="inferred from homology"/>
<evidence type="ECO:0000256" key="1">
    <source>
        <dbReference type="ARBA" id="ARBA00004123"/>
    </source>
</evidence>
<dbReference type="InterPro" id="IPR036345">
    <property type="entry name" value="ExoRNase_PH_dom2_sf"/>
</dbReference>
<dbReference type="Pfam" id="PF03725">
    <property type="entry name" value="RNase_PH_C"/>
    <property type="match status" value="1"/>
</dbReference>
<dbReference type="GO" id="GO:0071035">
    <property type="term" value="P:nuclear polyadenylation-dependent rRNA catabolic process"/>
    <property type="evidence" value="ECO:0007669"/>
    <property type="project" value="TreeGrafter"/>
</dbReference>
<dbReference type="Gene3D" id="3.30.230.70">
    <property type="entry name" value="GHMP Kinase, N-terminal domain"/>
    <property type="match status" value="1"/>
</dbReference>
<dbReference type="PANTHER" id="PTHR11097:SF14">
    <property type="entry name" value="EXOSOME COMPLEX COMPONENT RRP45"/>
    <property type="match status" value="1"/>
</dbReference>
<dbReference type="Pfam" id="PF02996">
    <property type="entry name" value="Prefoldin"/>
    <property type="match status" value="1"/>
</dbReference>
<evidence type="ECO:0000259" key="11">
    <source>
        <dbReference type="Pfam" id="PF01138"/>
    </source>
</evidence>
<dbReference type="GO" id="GO:0016075">
    <property type="term" value="P:rRNA catabolic process"/>
    <property type="evidence" value="ECO:0007669"/>
    <property type="project" value="TreeGrafter"/>
</dbReference>
<dbReference type="InterPro" id="IPR001247">
    <property type="entry name" value="ExoRNase_PH_dom1"/>
</dbReference>
<dbReference type="InterPro" id="IPR050590">
    <property type="entry name" value="Exosome_comp_Rrp42_subfam"/>
</dbReference>
<evidence type="ECO:0000256" key="5">
    <source>
        <dbReference type="ARBA" id="ARBA00019572"/>
    </source>
</evidence>
<evidence type="ECO:0000313" key="14">
    <source>
        <dbReference type="Proteomes" id="UP000274131"/>
    </source>
</evidence>
<reference evidence="15" key="1">
    <citation type="submission" date="2016-04" db="UniProtKB">
        <authorList>
            <consortium name="WormBaseParasite"/>
        </authorList>
    </citation>
    <scope>IDENTIFICATION</scope>
</reference>
<evidence type="ECO:0000256" key="4">
    <source>
        <dbReference type="ARBA" id="ARBA00011695"/>
    </source>
</evidence>
<dbReference type="InterPro" id="IPR027408">
    <property type="entry name" value="PNPase/RNase_PH_dom_sf"/>
</dbReference>
<dbReference type="GO" id="GO:0034476">
    <property type="term" value="P:U5 snRNA 3'-end processing"/>
    <property type="evidence" value="ECO:0007669"/>
    <property type="project" value="TreeGrafter"/>
</dbReference>
<evidence type="ECO:0000313" key="15">
    <source>
        <dbReference type="WBParaSite" id="EVEC_0000428101-mRNA-1"/>
    </source>
</evidence>
<gene>
    <name evidence="13" type="ORF">EVEC_LOCUS3989</name>
</gene>
<dbReference type="GO" id="GO:0000176">
    <property type="term" value="C:nuclear exosome (RNase complex)"/>
    <property type="evidence" value="ECO:0007669"/>
    <property type="project" value="TreeGrafter"/>
</dbReference>
<keyword evidence="6" id="KW-0963">Cytoplasm</keyword>
<dbReference type="NCBIfam" id="TIGR00293">
    <property type="entry name" value="prefoldin subunit alpha"/>
    <property type="match status" value="1"/>
</dbReference>
<dbReference type="Proteomes" id="UP000274131">
    <property type="component" value="Unassembled WGS sequence"/>
</dbReference>
<keyword evidence="8" id="KW-0539">Nucleus</keyword>
<evidence type="ECO:0000256" key="8">
    <source>
        <dbReference type="ARBA" id="ARBA00023242"/>
    </source>
</evidence>
<dbReference type="GO" id="GO:0034475">
    <property type="term" value="P:U4 snRNA 3'-end processing"/>
    <property type="evidence" value="ECO:0007669"/>
    <property type="project" value="TreeGrafter"/>
</dbReference>
<evidence type="ECO:0000256" key="6">
    <source>
        <dbReference type="ARBA" id="ARBA00022490"/>
    </source>
</evidence>
<dbReference type="Gene3D" id="1.10.287.370">
    <property type="match status" value="1"/>
</dbReference>
<dbReference type="InterPro" id="IPR004127">
    <property type="entry name" value="Prefoldin_subunit_alpha"/>
</dbReference>
<dbReference type="InterPro" id="IPR009053">
    <property type="entry name" value="Prefoldin"/>
</dbReference>
<dbReference type="CDD" id="cd11368">
    <property type="entry name" value="RNase_PH_RRP45"/>
    <property type="match status" value="1"/>
</dbReference>
<dbReference type="CDD" id="cd23157">
    <property type="entry name" value="Prefoldin_5"/>
    <property type="match status" value="1"/>
</dbReference>
<dbReference type="GO" id="GO:0000467">
    <property type="term" value="P:exonucleolytic trimming to generate mature 3'-end of 5.8S rRNA from tricistronic rRNA transcript (SSU-rRNA, 5.8S rRNA, LSU-rRNA)"/>
    <property type="evidence" value="ECO:0007669"/>
    <property type="project" value="TreeGrafter"/>
</dbReference>
<dbReference type="Pfam" id="PF01138">
    <property type="entry name" value="RNase_PH"/>
    <property type="match status" value="1"/>
</dbReference>
<evidence type="ECO:0000256" key="3">
    <source>
        <dbReference type="ARBA" id="ARBA00006678"/>
    </source>
</evidence>
<evidence type="ECO:0000256" key="10">
    <source>
        <dbReference type="SAM" id="MobiDB-lite"/>
    </source>
</evidence>
<accession>A0A158QA68</accession>
<dbReference type="OrthoDB" id="10264038at2759"/>
<keyword evidence="7" id="KW-0694">RNA-binding</keyword>
<evidence type="ECO:0000256" key="9">
    <source>
        <dbReference type="ARBA" id="ARBA00032660"/>
    </source>
</evidence>
<evidence type="ECO:0000313" key="13">
    <source>
        <dbReference type="EMBL" id="VDD89194.1"/>
    </source>
</evidence>
<evidence type="ECO:0000256" key="7">
    <source>
        <dbReference type="ARBA" id="ARBA00022884"/>
    </source>
</evidence>
<feature type="domain" description="Exoribonuclease phosphorolytic" evidence="12">
    <location>
        <begin position="400"/>
        <end position="466"/>
    </location>
</feature>
<comment type="similarity">
    <text evidence="3">Belongs to the RNase PH family.</text>
</comment>
<dbReference type="GO" id="GO:0000177">
    <property type="term" value="C:cytoplasmic exosome (RNase complex)"/>
    <property type="evidence" value="ECO:0007669"/>
    <property type="project" value="TreeGrafter"/>
</dbReference>
<dbReference type="GO" id="GO:0071038">
    <property type="term" value="P:TRAMP-dependent tRNA surveillance pathway"/>
    <property type="evidence" value="ECO:0007669"/>
    <property type="project" value="TreeGrafter"/>
</dbReference>
<dbReference type="GO" id="GO:0071028">
    <property type="term" value="P:nuclear mRNA surveillance"/>
    <property type="evidence" value="ECO:0007669"/>
    <property type="project" value="TreeGrafter"/>
</dbReference>
<reference evidence="13 14" key="2">
    <citation type="submission" date="2018-10" db="EMBL/GenBank/DDBJ databases">
        <authorList>
            <consortium name="Pathogen Informatics"/>
        </authorList>
    </citation>
    <scope>NUCLEOTIDE SEQUENCE [LARGE SCALE GENOMIC DNA]</scope>
</reference>
<comment type="subunit">
    <text evidence="4">Heterohexamer of two PFD-alpha type and four PFD-beta type subunits.</text>
</comment>
<keyword evidence="14" id="KW-1185">Reference proteome</keyword>
<dbReference type="SUPFAM" id="SSF55666">
    <property type="entry name" value="Ribonuclease PH domain 2-like"/>
    <property type="match status" value="1"/>
</dbReference>
<sequence>MYPLEQNAYETHRFSGLCSDLNSRLCMVVSETLNAERLNRVAIAQQLLLQKNKKKKRKKNPVVSEMEASGEPQAIPISDLSIEQMTMLQRQIEQEITFFTESLKELRTCHAKFAASEAAVDGVDPKQPNKEALVPLSESMYVKARLIDPTKVLVEIGTGYYVEMKSDQAKDYLKRKQEYLRKQMDTVEGILPEKKRAQQTITRNRMRIEPLSNCERNFILESFTTGKARVDGRNCDEYREVKVVVGKDLGTCLATVGKTKVFACVSCNVVEPKMTVRGHMGSIEIQVDMSPMGSPAHEDGRLGVQGIELTRILETLIRDGNVIDLESLCIRVDKQVWQVRVDVHVLDVDGSLADCASIAALCALAHFRRPDVTVLTDSIIRIGNEHSADQKMPIPLNIYHMPVCVTFGIAPGGNVIFDPTAREELCLKGGFVIAANRRHEICALHPTGNLILGEEVMVKCVDYAIRRAIDVTELISSVIIDSNLRRSGEKEIAGFAGLISLEVLTSNQCNPNELIAPAIKTSTVSFEAREENVLVTEEGVVHIGPESSTSWIDRENEEDRDLVEQVAAIVEAHRPQQSRTDVEETTKMEIEELNSLLDSIEEDLATSPIYSGDAPSKNYVEQSSTSPGEPIQLSVALKKKKNSVLEALEVQLLGNPESLLLNWFSLLKWLYFESLVLNEWPKGEIGEGWRIIGVKDKTEEMKETIES</sequence>
<feature type="domain" description="Exoribonuclease phosphorolytic" evidence="11">
    <location>
        <begin position="237"/>
        <end position="370"/>
    </location>
</feature>
<dbReference type="EMBL" id="UXUI01007733">
    <property type="protein sequence ID" value="VDD89194.1"/>
    <property type="molecule type" value="Genomic_DNA"/>
</dbReference>
<evidence type="ECO:0000259" key="12">
    <source>
        <dbReference type="Pfam" id="PF03725"/>
    </source>
</evidence>
<dbReference type="PANTHER" id="PTHR11097">
    <property type="entry name" value="EXOSOME COMPLEX EXONUCLEASE RIBOSOMAL RNA PROCESSING PROTEIN"/>
    <property type="match status" value="1"/>
</dbReference>
<dbReference type="SUPFAM" id="SSF46579">
    <property type="entry name" value="Prefoldin"/>
    <property type="match status" value="1"/>
</dbReference>
<feature type="region of interest" description="Disordered" evidence="10">
    <location>
        <begin position="609"/>
        <end position="628"/>
    </location>
</feature>
<evidence type="ECO:0000256" key="2">
    <source>
        <dbReference type="ARBA" id="ARBA00004496"/>
    </source>
</evidence>
<name>A0A158QA68_ENTVE</name>
<dbReference type="GO" id="GO:0035925">
    <property type="term" value="F:mRNA 3'-UTR AU-rich region binding"/>
    <property type="evidence" value="ECO:0007669"/>
    <property type="project" value="TreeGrafter"/>
</dbReference>
<dbReference type="GO" id="GO:0034473">
    <property type="term" value="P:U1 snRNA 3'-end processing"/>
    <property type="evidence" value="ECO:0007669"/>
    <property type="project" value="TreeGrafter"/>
</dbReference>
<dbReference type="AlphaFoldDB" id="A0A158QA68"/>
<dbReference type="WBParaSite" id="EVEC_0000428101-mRNA-1">
    <property type="protein sequence ID" value="EVEC_0000428101-mRNA-1"/>
    <property type="gene ID" value="EVEC_0000428101"/>
</dbReference>
<dbReference type="InterPro" id="IPR015847">
    <property type="entry name" value="ExoRNase_PH_dom2"/>
</dbReference>
<dbReference type="STRING" id="51028.A0A158QA68"/>
<dbReference type="InterPro" id="IPR033100">
    <property type="entry name" value="Rrp45"/>
</dbReference>
<protein>
    <recommendedName>
        <fullName evidence="5">Exosome complex component RRP45</fullName>
    </recommendedName>
    <alternativeName>
        <fullName evidence="9">Exosome component 9</fullName>
    </alternativeName>
</protein>
<dbReference type="InterPro" id="IPR020568">
    <property type="entry name" value="Ribosomal_Su5_D2-typ_SF"/>
</dbReference>